<feature type="domain" description="HTH LytTR-type" evidence="5">
    <location>
        <begin position="145"/>
        <end position="233"/>
    </location>
</feature>
<dbReference type="PROSITE" id="PS50110">
    <property type="entry name" value="RESPONSE_REGULATORY"/>
    <property type="match status" value="1"/>
</dbReference>
<evidence type="ECO:0000313" key="6">
    <source>
        <dbReference type="EMBL" id="EFF67854.1"/>
    </source>
</evidence>
<dbReference type="PROSITE" id="PS50930">
    <property type="entry name" value="HTH_LYTTR"/>
    <property type="match status" value="1"/>
</dbReference>
<dbReference type="RefSeq" id="WP_005604044.1">
    <property type="nucleotide sequence ID" value="NZ_GG663524.1"/>
</dbReference>
<dbReference type="Pfam" id="PF00072">
    <property type="entry name" value="Response_reg"/>
    <property type="match status" value="1"/>
</dbReference>
<dbReference type="InterPro" id="IPR011006">
    <property type="entry name" value="CheY-like_superfamily"/>
</dbReference>
<keyword evidence="7" id="KW-1185">Reference proteome</keyword>
<dbReference type="GO" id="GO:0000156">
    <property type="term" value="F:phosphorelay response regulator activity"/>
    <property type="evidence" value="ECO:0007669"/>
    <property type="project" value="InterPro"/>
</dbReference>
<dbReference type="GO" id="GO:0003677">
    <property type="term" value="F:DNA binding"/>
    <property type="evidence" value="ECO:0007669"/>
    <property type="project" value="UniProtKB-KW"/>
</dbReference>
<dbReference type="Proteomes" id="UP000006238">
    <property type="component" value="Unassembled WGS sequence"/>
</dbReference>
<evidence type="ECO:0000256" key="3">
    <source>
        <dbReference type="PROSITE-ProRule" id="PRU00169"/>
    </source>
</evidence>
<dbReference type="InterPro" id="IPR001789">
    <property type="entry name" value="Sig_transdc_resp-reg_receiver"/>
</dbReference>
<dbReference type="EMBL" id="ABWN01000035">
    <property type="protein sequence ID" value="EFF67854.1"/>
    <property type="molecule type" value="Genomic_DNA"/>
</dbReference>
<dbReference type="STRING" id="45851.BHV86_07965"/>
<comment type="caution">
    <text evidence="6">The sequence shown here is derived from an EMBL/GenBank/DDBJ whole genome shotgun (WGS) entry which is preliminary data.</text>
</comment>
<evidence type="ECO:0000256" key="2">
    <source>
        <dbReference type="ARBA" id="ARBA00024867"/>
    </source>
</evidence>
<accession>D4S1V6</accession>
<gene>
    <name evidence="6" type="ORF">BUTYVIB_02078</name>
</gene>
<comment type="function">
    <text evidence="2">May play the central regulatory role in sporulation. It may be an element of the effector pathway responsible for the activation of sporulation genes in response to nutritional stress. Spo0A may act in concert with spo0H (a sigma factor) to control the expression of some genes that are critical to the sporulation process.</text>
</comment>
<dbReference type="SMART" id="SM00850">
    <property type="entry name" value="LytTR"/>
    <property type="match status" value="1"/>
</dbReference>
<dbReference type="SUPFAM" id="SSF52172">
    <property type="entry name" value="CheY-like"/>
    <property type="match status" value="1"/>
</dbReference>
<keyword evidence="3" id="KW-0597">Phosphoprotein</keyword>
<proteinExistence type="predicted"/>
<feature type="modified residue" description="4-aspartylphosphate" evidence="3">
    <location>
        <position position="58"/>
    </location>
</feature>
<organism evidence="6 7">
    <name type="scientific">Eshraghiella crossota DSM 2876</name>
    <dbReference type="NCBI Taxonomy" id="511680"/>
    <lineage>
        <taxon>Bacteria</taxon>
        <taxon>Bacillati</taxon>
        <taxon>Bacillota</taxon>
        <taxon>Clostridia</taxon>
        <taxon>Lachnospirales</taxon>
        <taxon>Lachnospiraceae</taxon>
        <taxon>Eshraghiella</taxon>
    </lineage>
</organism>
<dbReference type="Gene3D" id="3.40.50.2300">
    <property type="match status" value="1"/>
</dbReference>
<dbReference type="eggNOG" id="COG3279">
    <property type="taxonomic scope" value="Bacteria"/>
</dbReference>
<dbReference type="HOGENOM" id="CLU_000445_14_2_9"/>
<evidence type="ECO:0000313" key="7">
    <source>
        <dbReference type="Proteomes" id="UP000006238"/>
    </source>
</evidence>
<dbReference type="PANTHER" id="PTHR37299">
    <property type="entry name" value="TRANSCRIPTIONAL REGULATOR-RELATED"/>
    <property type="match status" value="1"/>
</dbReference>
<name>D4S1V6_9FIRM</name>
<evidence type="ECO:0000259" key="4">
    <source>
        <dbReference type="PROSITE" id="PS50110"/>
    </source>
</evidence>
<evidence type="ECO:0000256" key="1">
    <source>
        <dbReference type="ARBA" id="ARBA00018672"/>
    </source>
</evidence>
<dbReference type="Pfam" id="PF04397">
    <property type="entry name" value="LytTR"/>
    <property type="match status" value="1"/>
</dbReference>
<dbReference type="Gene3D" id="2.40.50.1020">
    <property type="entry name" value="LytTr DNA-binding domain"/>
    <property type="match status" value="1"/>
</dbReference>
<dbReference type="PANTHER" id="PTHR37299:SF1">
    <property type="entry name" value="STAGE 0 SPORULATION PROTEIN A HOMOLOG"/>
    <property type="match status" value="1"/>
</dbReference>
<dbReference type="GeneID" id="98917795"/>
<evidence type="ECO:0000259" key="5">
    <source>
        <dbReference type="PROSITE" id="PS50930"/>
    </source>
</evidence>
<sequence>MIRVAICDENNKTLEKLEKLIKNTLGNEVSVSTHDNVFSLVTYVCDERKGKLDAVYIDINSGQKGGIAAAESLQKEYPNIKIIFLSDDIERAKDIFRINPIYFLTRPYEEDYVKDSLYKIIQIVDEDNAELLTIGNPESRKGDSVVLLKDIYYIESQKRVINIHYYDGFSTYYYKLDEVEKKLKNNFLRTHQSFIVNLDKVKKLVNDGLLLYGGTIVPISRSRYKDVVGTVSRYLNIGEEA</sequence>
<feature type="domain" description="Response regulatory" evidence="4">
    <location>
        <begin position="3"/>
        <end position="121"/>
    </location>
</feature>
<keyword evidence="6" id="KW-0238">DNA-binding</keyword>
<reference evidence="6 7" key="1">
    <citation type="submission" date="2010-02" db="EMBL/GenBank/DDBJ databases">
        <authorList>
            <person name="Weinstock G."/>
            <person name="Sodergren E."/>
            <person name="Clifton S."/>
            <person name="Fulton L."/>
            <person name="Fulton B."/>
            <person name="Courtney L."/>
            <person name="Fronick C."/>
            <person name="Harrison M."/>
            <person name="Strong C."/>
            <person name="Farmer C."/>
            <person name="Delahaunty K."/>
            <person name="Markovic C."/>
            <person name="Hall O."/>
            <person name="Minx P."/>
            <person name="Tomlinson C."/>
            <person name="Mitreva M."/>
            <person name="Nelson J."/>
            <person name="Hou S."/>
            <person name="Wollam A."/>
            <person name="Pepin K.H."/>
            <person name="Johnson M."/>
            <person name="Bhonagiri V."/>
            <person name="Zhang X."/>
            <person name="Suruliraj S."/>
            <person name="Warren W."/>
            <person name="Chinwalla A."/>
            <person name="Mardis E.R."/>
            <person name="Wilson R.K."/>
        </authorList>
    </citation>
    <scope>NUCLEOTIDE SEQUENCE [LARGE SCALE GENOMIC DNA]</scope>
    <source>
        <strain evidence="6 7">DSM 2876</strain>
    </source>
</reference>
<protein>
    <recommendedName>
        <fullName evidence="1">Stage 0 sporulation protein A homolog</fullName>
    </recommendedName>
</protein>
<dbReference type="AlphaFoldDB" id="D4S1V6"/>
<dbReference type="InterPro" id="IPR046947">
    <property type="entry name" value="LytR-like"/>
</dbReference>
<dbReference type="InterPro" id="IPR007492">
    <property type="entry name" value="LytTR_DNA-bd_dom"/>
</dbReference>